<dbReference type="InterPro" id="IPR034746">
    <property type="entry name" value="POTRA"/>
</dbReference>
<gene>
    <name evidence="8 11" type="primary">bamA</name>
    <name evidence="11" type="ORF">NUH88_01450</name>
</gene>
<dbReference type="PANTHER" id="PTHR12815">
    <property type="entry name" value="SORTING AND ASSEMBLY MACHINERY SAMM50 PROTEIN FAMILY MEMBER"/>
    <property type="match status" value="1"/>
</dbReference>
<dbReference type="InterPro" id="IPR010827">
    <property type="entry name" value="BamA/TamA_POTRA"/>
</dbReference>
<keyword evidence="2 8" id="KW-1134">Transmembrane beta strand</keyword>
<dbReference type="Pfam" id="PF01103">
    <property type="entry name" value="Omp85"/>
    <property type="match status" value="1"/>
</dbReference>
<dbReference type="InterPro" id="IPR039910">
    <property type="entry name" value="D15-like"/>
</dbReference>
<organism evidence="11 12">
    <name type="scientific">Nisaea acidiphila</name>
    <dbReference type="NCBI Taxonomy" id="1862145"/>
    <lineage>
        <taxon>Bacteria</taxon>
        <taxon>Pseudomonadati</taxon>
        <taxon>Pseudomonadota</taxon>
        <taxon>Alphaproteobacteria</taxon>
        <taxon>Rhodospirillales</taxon>
        <taxon>Thalassobaculaceae</taxon>
        <taxon>Nisaea</taxon>
    </lineage>
</organism>
<dbReference type="Gene3D" id="3.10.20.310">
    <property type="entry name" value="membrane protein fhac"/>
    <property type="match status" value="5"/>
</dbReference>
<evidence type="ECO:0000256" key="9">
    <source>
        <dbReference type="NCBIfam" id="TIGR03303"/>
    </source>
</evidence>
<dbReference type="GO" id="GO:0009279">
    <property type="term" value="C:cell outer membrane"/>
    <property type="evidence" value="ECO:0007669"/>
    <property type="project" value="UniProtKB-SubCell"/>
</dbReference>
<evidence type="ECO:0000256" key="8">
    <source>
        <dbReference type="HAMAP-Rule" id="MF_01430"/>
    </source>
</evidence>
<dbReference type="PROSITE" id="PS51779">
    <property type="entry name" value="POTRA"/>
    <property type="match status" value="4"/>
</dbReference>
<evidence type="ECO:0000313" key="12">
    <source>
        <dbReference type="Proteomes" id="UP001060336"/>
    </source>
</evidence>
<dbReference type="PIRSF" id="PIRSF006076">
    <property type="entry name" value="OM_assembly_OMP85"/>
    <property type="match status" value="1"/>
</dbReference>
<accession>A0A9J7AT65</accession>
<keyword evidence="3 8" id="KW-0812">Transmembrane</keyword>
<feature type="domain" description="POTRA" evidence="10">
    <location>
        <begin position="39"/>
        <end position="106"/>
    </location>
</feature>
<name>A0A9J7AT65_9PROT</name>
<dbReference type="InterPro" id="IPR023707">
    <property type="entry name" value="OM_assembly_BamA"/>
</dbReference>
<dbReference type="EMBL" id="CP102480">
    <property type="protein sequence ID" value="UUX50366.1"/>
    <property type="molecule type" value="Genomic_DNA"/>
</dbReference>
<evidence type="ECO:0000259" key="10">
    <source>
        <dbReference type="PROSITE" id="PS51779"/>
    </source>
</evidence>
<dbReference type="GO" id="GO:0051205">
    <property type="term" value="P:protein insertion into membrane"/>
    <property type="evidence" value="ECO:0007669"/>
    <property type="project" value="UniProtKB-UniRule"/>
</dbReference>
<dbReference type="Pfam" id="PF07244">
    <property type="entry name" value="POTRA"/>
    <property type="match status" value="5"/>
</dbReference>
<dbReference type="AlphaFoldDB" id="A0A9J7AT65"/>
<evidence type="ECO:0000256" key="4">
    <source>
        <dbReference type="ARBA" id="ARBA00022729"/>
    </source>
</evidence>
<dbReference type="RefSeq" id="WP_257769526.1">
    <property type="nucleotide sequence ID" value="NZ_CP102480.1"/>
</dbReference>
<feature type="domain" description="POTRA" evidence="10">
    <location>
        <begin position="187"/>
        <end position="275"/>
    </location>
</feature>
<dbReference type="HAMAP" id="MF_01430">
    <property type="entry name" value="OM_assembly_BamA"/>
    <property type="match status" value="1"/>
</dbReference>
<keyword evidence="12" id="KW-1185">Reference proteome</keyword>
<evidence type="ECO:0000256" key="5">
    <source>
        <dbReference type="ARBA" id="ARBA00022737"/>
    </source>
</evidence>
<dbReference type="PANTHER" id="PTHR12815:SF23">
    <property type="entry name" value="OUTER MEMBRANE PROTEIN ASSEMBLY FACTOR BAMA"/>
    <property type="match status" value="1"/>
</dbReference>
<comment type="subcellular location">
    <subcellularLocation>
        <location evidence="8">Cell outer membrane</location>
    </subcellularLocation>
    <subcellularLocation>
        <location evidence="1">Membrane</location>
    </subcellularLocation>
</comment>
<dbReference type="PROSITE" id="PS51257">
    <property type="entry name" value="PROKAR_LIPOPROTEIN"/>
    <property type="match status" value="1"/>
</dbReference>
<dbReference type="NCBIfam" id="TIGR03303">
    <property type="entry name" value="OM_YaeT"/>
    <property type="match status" value="1"/>
</dbReference>
<sequence precursor="true">MSARLALARSFFAIAFAAACFLGTPLLPGAVSSAFAQTMQVDEIEVVGTQRVDPETVRSYMSVKVGDVADAAMLDRSLKALFGTGLFADVSIRPEGRRLIVTVVENPVINRIAFEGNKRIKDEDLGREVQLQPRRVFTRTRVQQDVQRILDVYRLSGRFAASVEPKVIQLEQNRVDLVFEIDEGPLTRIRSISFIGNKVFSDSKLRDKIQTKEYAFWRILTTTDTYDPDRLSFDRELLRRFYLSEGYADFKVVNAVAELTPDQKDFVVTFTLEEGEQYTFGEIDYDIRLKGIEAEALQPLIETIPGETYDADLVDDAVDEITDYLGTLGFAFVDVRPQPNQDREGRTVGITYFVGEGPKVFVERIDIEGNVRTLDRVIRREFQLAEGDAFNTSKMRRSNRRIRNLGFFKSVDVTNREGSQPDRTVITATVEEQSTGEISFGIGFSTVDSVIGDIGIRERNLLGRGQDLRLKFSGSTNRQQFDVGFTEPYFMDRDVSAGFDLFRILRDETDDSSFKEESTGARLRAGYDLAEDLRHSVNYLIKTTEIKDVEDDASRFVRDQEGSETVSQIGHVLTYDTRDSRSDPTEGYFASIGNDLAGLGGTVAHLRTNVRGAYYVPIYEDYVLGLIGEGGYIFGLDDDVGIAERYFVGGNNFRGFARNGIGPRDSDSGDALGGNTYYVGTAEVGFPLGLPGDLGIKGFVFTDVGSLYGIDDSGSEIVDSSKLRASVGTGLAWATAFGLIRIDVAQAVLKEDVDDTEIFRFSFGTRF</sequence>
<reference evidence="11" key="1">
    <citation type="submission" date="2022-08" db="EMBL/GenBank/DDBJ databases">
        <title>Nisaea acidiphila sp. nov., isolated from a marine algal debris and emended description of the genus Nisaea Urios et al. 2008.</title>
        <authorList>
            <person name="Kwon K."/>
        </authorList>
    </citation>
    <scope>NUCLEOTIDE SEQUENCE</scope>
    <source>
        <strain evidence="11">MEBiC11861</strain>
    </source>
</reference>
<proteinExistence type="inferred from homology"/>
<protein>
    <recommendedName>
        <fullName evidence="8 9">Outer membrane protein assembly factor BamA</fullName>
    </recommendedName>
</protein>
<keyword evidence="4 8" id="KW-0732">Signal</keyword>
<evidence type="ECO:0000256" key="2">
    <source>
        <dbReference type="ARBA" id="ARBA00022452"/>
    </source>
</evidence>
<comment type="similarity">
    <text evidence="8">Belongs to the BamA family.</text>
</comment>
<dbReference type="KEGG" id="naci:NUH88_01450"/>
<feature type="chain" id="PRO_5039966532" description="Outer membrane protein assembly factor BamA" evidence="8">
    <location>
        <begin position="37"/>
        <end position="767"/>
    </location>
</feature>
<evidence type="ECO:0000256" key="7">
    <source>
        <dbReference type="ARBA" id="ARBA00023237"/>
    </source>
</evidence>
<dbReference type="Proteomes" id="UP001060336">
    <property type="component" value="Chromosome"/>
</dbReference>
<keyword evidence="5 8" id="KW-0677">Repeat</keyword>
<dbReference type="Gene3D" id="2.40.160.50">
    <property type="entry name" value="membrane protein fhac: a member of the omp85/tpsb transporter family"/>
    <property type="match status" value="1"/>
</dbReference>
<evidence type="ECO:0000256" key="1">
    <source>
        <dbReference type="ARBA" id="ARBA00004370"/>
    </source>
</evidence>
<feature type="domain" description="POTRA" evidence="10">
    <location>
        <begin position="360"/>
        <end position="433"/>
    </location>
</feature>
<dbReference type="InterPro" id="IPR000184">
    <property type="entry name" value="Bac_surfAg_D15"/>
</dbReference>
<dbReference type="GO" id="GO:0043165">
    <property type="term" value="P:Gram-negative-bacterium-type cell outer membrane assembly"/>
    <property type="evidence" value="ECO:0007669"/>
    <property type="project" value="UniProtKB-UniRule"/>
</dbReference>
<feature type="domain" description="POTRA" evidence="10">
    <location>
        <begin position="107"/>
        <end position="184"/>
    </location>
</feature>
<evidence type="ECO:0000256" key="3">
    <source>
        <dbReference type="ARBA" id="ARBA00022692"/>
    </source>
</evidence>
<keyword evidence="7 8" id="KW-0998">Cell outer membrane</keyword>
<comment type="function">
    <text evidence="8">Part of the outer membrane protein assembly complex, which is involved in assembly and insertion of beta-barrel proteins into the outer membrane.</text>
</comment>
<keyword evidence="6 8" id="KW-0472">Membrane</keyword>
<evidence type="ECO:0000256" key="6">
    <source>
        <dbReference type="ARBA" id="ARBA00023136"/>
    </source>
</evidence>
<feature type="signal peptide" evidence="8">
    <location>
        <begin position="1"/>
        <end position="36"/>
    </location>
</feature>
<comment type="subunit">
    <text evidence="8">Part of the Bam complex.</text>
</comment>
<evidence type="ECO:0000313" key="11">
    <source>
        <dbReference type="EMBL" id="UUX50366.1"/>
    </source>
</evidence>